<evidence type="ECO:0000313" key="2">
    <source>
        <dbReference type="Proteomes" id="UP000637383"/>
    </source>
</evidence>
<name>A0ABR8KB83_9NOSO</name>
<protein>
    <submittedName>
        <fullName evidence="1">Uncharacterized protein</fullName>
    </submittedName>
</protein>
<proteinExistence type="predicted"/>
<dbReference type="RefSeq" id="WP_190957389.1">
    <property type="nucleotide sequence ID" value="NZ_JACJTU010000024.1"/>
</dbReference>
<gene>
    <name evidence="1" type="ORF">H6H03_23285</name>
</gene>
<comment type="caution">
    <text evidence="1">The sequence shown here is derived from an EMBL/GenBank/DDBJ whole genome shotgun (WGS) entry which is preliminary data.</text>
</comment>
<organism evidence="1 2">
    <name type="scientific">Nostoc paludosum FACHB-159</name>
    <dbReference type="NCBI Taxonomy" id="2692908"/>
    <lineage>
        <taxon>Bacteria</taxon>
        <taxon>Bacillati</taxon>
        <taxon>Cyanobacteriota</taxon>
        <taxon>Cyanophyceae</taxon>
        <taxon>Nostocales</taxon>
        <taxon>Nostocaceae</taxon>
        <taxon>Nostoc</taxon>
    </lineage>
</organism>
<keyword evidence="2" id="KW-1185">Reference proteome</keyword>
<accession>A0ABR8KB83</accession>
<sequence length="160" mass="17819">MTNVKHWVKGLGIAVTGVIVISGNSAIAQIHQDDTLPNNFGIPTQESIRMIKGRTQSESNLPQSFKLFSVPTLSTLYCKSNTETENIINRLTDQNYSVSKDNILEFNYSIDPSEIQDKNTDGEKQVTDYLPLVIPANPIQLASCTCWSNIIHDFVTCPCR</sequence>
<dbReference type="EMBL" id="JACJTU010000024">
    <property type="protein sequence ID" value="MBD2736775.1"/>
    <property type="molecule type" value="Genomic_DNA"/>
</dbReference>
<evidence type="ECO:0000313" key="1">
    <source>
        <dbReference type="EMBL" id="MBD2736775.1"/>
    </source>
</evidence>
<dbReference type="Proteomes" id="UP000637383">
    <property type="component" value="Unassembled WGS sequence"/>
</dbReference>
<reference evidence="1 2" key="1">
    <citation type="journal article" date="2020" name="ISME J.">
        <title>Comparative genomics reveals insights into cyanobacterial evolution and habitat adaptation.</title>
        <authorList>
            <person name="Chen M.Y."/>
            <person name="Teng W.K."/>
            <person name="Zhao L."/>
            <person name="Hu C.X."/>
            <person name="Zhou Y.K."/>
            <person name="Han B.P."/>
            <person name="Song L.R."/>
            <person name="Shu W.S."/>
        </authorList>
    </citation>
    <scope>NUCLEOTIDE SEQUENCE [LARGE SCALE GENOMIC DNA]</scope>
    <source>
        <strain evidence="1 2">FACHB-159</strain>
    </source>
</reference>